<accession>A0A5A8DFD7</accession>
<gene>
    <name evidence="4" type="ORF">FNF28_04486</name>
</gene>
<dbReference type="Proteomes" id="UP000324907">
    <property type="component" value="Unassembled WGS sequence"/>
</dbReference>
<evidence type="ECO:0000313" key="5">
    <source>
        <dbReference type="Proteomes" id="UP000324907"/>
    </source>
</evidence>
<evidence type="ECO:0000256" key="1">
    <source>
        <dbReference type="ARBA" id="ARBA00022737"/>
    </source>
</evidence>
<dbReference type="SUPFAM" id="SSF48403">
    <property type="entry name" value="Ankyrin repeat"/>
    <property type="match status" value="1"/>
</dbReference>
<dbReference type="PROSITE" id="PS50088">
    <property type="entry name" value="ANK_REPEAT"/>
    <property type="match status" value="3"/>
</dbReference>
<keyword evidence="2 3" id="KW-0040">ANK repeat</keyword>
<dbReference type="InterPro" id="IPR036770">
    <property type="entry name" value="Ankyrin_rpt-contain_sf"/>
</dbReference>
<dbReference type="InterPro" id="IPR002110">
    <property type="entry name" value="Ankyrin_rpt"/>
</dbReference>
<dbReference type="SMART" id="SM00248">
    <property type="entry name" value="ANK"/>
    <property type="match status" value="3"/>
</dbReference>
<feature type="repeat" description="ANK" evidence="3">
    <location>
        <begin position="109"/>
        <end position="141"/>
    </location>
</feature>
<dbReference type="Gene3D" id="1.25.40.20">
    <property type="entry name" value="Ankyrin repeat-containing domain"/>
    <property type="match status" value="1"/>
</dbReference>
<protein>
    <submittedName>
        <fullName evidence="4">Uncharacterized protein</fullName>
    </submittedName>
</protein>
<sequence>MSAGDASAAVKAKALLAAVKLGDVAEAEKLLDSGTPIESADKNAWTALVWACRGGNIAMARMLLDRGAEIEARGSGGWTPISWAVRSGSEAVTALLLDRGADLEAKDTGGWTALLWAAMRGHADVAELLLRRGAALADEDGEDADVEALCHYPECLLVLRDADRIQRWHRRRLLALWWHRISQPHGPKGGS</sequence>
<dbReference type="PANTHER" id="PTHR24171">
    <property type="entry name" value="ANKYRIN REPEAT DOMAIN-CONTAINING PROTEIN 39-RELATED"/>
    <property type="match status" value="1"/>
</dbReference>
<dbReference type="Pfam" id="PF12796">
    <property type="entry name" value="Ank_2"/>
    <property type="match status" value="1"/>
</dbReference>
<comment type="caution">
    <text evidence="4">The sequence shown here is derived from an EMBL/GenBank/DDBJ whole genome shotgun (WGS) entry which is preliminary data.</text>
</comment>
<reference evidence="4 5" key="1">
    <citation type="submission" date="2019-07" db="EMBL/GenBank/DDBJ databases">
        <title>Genomes of Cafeteria roenbergensis.</title>
        <authorList>
            <person name="Fischer M.G."/>
            <person name="Hackl T."/>
            <person name="Roman M."/>
        </authorList>
    </citation>
    <scope>NUCLEOTIDE SEQUENCE [LARGE SCALE GENOMIC DNA]</scope>
    <source>
        <strain evidence="4 5">RCC970-E3</strain>
    </source>
</reference>
<feature type="repeat" description="ANK" evidence="3">
    <location>
        <begin position="43"/>
        <end position="75"/>
    </location>
</feature>
<organism evidence="4 5">
    <name type="scientific">Cafeteria roenbergensis</name>
    <name type="common">Marine flagellate</name>
    <dbReference type="NCBI Taxonomy" id="33653"/>
    <lineage>
        <taxon>Eukaryota</taxon>
        <taxon>Sar</taxon>
        <taxon>Stramenopiles</taxon>
        <taxon>Bigyra</taxon>
        <taxon>Opalozoa</taxon>
        <taxon>Bicosoecida</taxon>
        <taxon>Cafeteriaceae</taxon>
        <taxon>Cafeteria</taxon>
    </lineage>
</organism>
<evidence type="ECO:0000256" key="3">
    <source>
        <dbReference type="PROSITE-ProRule" id="PRU00023"/>
    </source>
</evidence>
<dbReference type="PROSITE" id="PS50297">
    <property type="entry name" value="ANK_REP_REGION"/>
    <property type="match status" value="3"/>
</dbReference>
<name>A0A5A8DFD7_CAFRO</name>
<dbReference type="EMBL" id="VLTL01000073">
    <property type="protein sequence ID" value="KAA0162930.1"/>
    <property type="molecule type" value="Genomic_DNA"/>
</dbReference>
<proteinExistence type="predicted"/>
<keyword evidence="1" id="KW-0677">Repeat</keyword>
<feature type="repeat" description="ANK" evidence="3">
    <location>
        <begin position="76"/>
        <end position="108"/>
    </location>
</feature>
<evidence type="ECO:0000256" key="2">
    <source>
        <dbReference type="ARBA" id="ARBA00023043"/>
    </source>
</evidence>
<evidence type="ECO:0000313" key="4">
    <source>
        <dbReference type="EMBL" id="KAA0162930.1"/>
    </source>
</evidence>
<dbReference type="Pfam" id="PF00023">
    <property type="entry name" value="Ank"/>
    <property type="match status" value="1"/>
</dbReference>
<dbReference type="AlphaFoldDB" id="A0A5A8DFD7"/>